<organism evidence="2 3">
    <name type="scientific">Salegentibacter salegens</name>
    <dbReference type="NCBI Taxonomy" id="143223"/>
    <lineage>
        <taxon>Bacteria</taxon>
        <taxon>Pseudomonadati</taxon>
        <taxon>Bacteroidota</taxon>
        <taxon>Flavobacteriia</taxon>
        <taxon>Flavobacteriales</taxon>
        <taxon>Flavobacteriaceae</taxon>
        <taxon>Salegentibacter</taxon>
    </lineage>
</organism>
<dbReference type="AlphaFoldDB" id="A0A1M7L9C1"/>
<evidence type="ECO:0000313" key="2">
    <source>
        <dbReference type="EMBL" id="SHM74742.1"/>
    </source>
</evidence>
<protein>
    <submittedName>
        <fullName evidence="2">Uncharacterized protein</fullName>
    </submittedName>
</protein>
<evidence type="ECO:0000256" key="1">
    <source>
        <dbReference type="SAM" id="MobiDB-lite"/>
    </source>
</evidence>
<name>A0A1M7L9C1_9FLAO</name>
<dbReference type="Proteomes" id="UP000190235">
    <property type="component" value="Chromosome I"/>
</dbReference>
<dbReference type="STRING" id="143223.SAMN05878281_1815"/>
<sequence>MAQQGNHKKDDAKKEPKRAQATPKKQPAREEKPKK</sequence>
<feature type="compositionally biased region" description="Basic and acidic residues" evidence="1">
    <location>
        <begin position="7"/>
        <end position="18"/>
    </location>
</feature>
<feature type="region of interest" description="Disordered" evidence="1">
    <location>
        <begin position="1"/>
        <end position="35"/>
    </location>
</feature>
<accession>A0A1M7L9C1</accession>
<keyword evidence="3" id="KW-1185">Reference proteome</keyword>
<dbReference type="EMBL" id="LT670848">
    <property type="protein sequence ID" value="SHM74742.1"/>
    <property type="molecule type" value="Genomic_DNA"/>
</dbReference>
<reference evidence="3" key="1">
    <citation type="submission" date="2016-11" db="EMBL/GenBank/DDBJ databases">
        <authorList>
            <person name="Varghese N."/>
            <person name="Submissions S."/>
        </authorList>
    </citation>
    <scope>NUCLEOTIDE SEQUENCE [LARGE SCALE GENOMIC DNA]</scope>
    <source>
        <strain evidence="3">ACAM 48</strain>
    </source>
</reference>
<evidence type="ECO:0000313" key="3">
    <source>
        <dbReference type="Proteomes" id="UP000190235"/>
    </source>
</evidence>
<proteinExistence type="predicted"/>
<gene>
    <name evidence="2" type="ORF">SAMN05878281_1815</name>
</gene>